<evidence type="ECO:0000313" key="9">
    <source>
        <dbReference type="EMBL" id="TXG57638.1"/>
    </source>
</evidence>
<comment type="subcellular location">
    <subcellularLocation>
        <location evidence="1">Secreted</location>
    </subcellularLocation>
</comment>
<evidence type="ECO:0008006" key="11">
    <source>
        <dbReference type="Google" id="ProtNLM"/>
    </source>
</evidence>
<accession>A0A5C7HL95</accession>
<name>A0A5C7HL95_9ROSI</name>
<evidence type="ECO:0000256" key="4">
    <source>
        <dbReference type="ARBA" id="ARBA00022729"/>
    </source>
</evidence>
<dbReference type="AlphaFoldDB" id="A0A5C7HL95"/>
<dbReference type="GO" id="GO:0016042">
    <property type="term" value="P:lipid catabolic process"/>
    <property type="evidence" value="ECO:0007669"/>
    <property type="project" value="UniProtKB-KW"/>
</dbReference>
<dbReference type="GO" id="GO:0005576">
    <property type="term" value="C:extracellular region"/>
    <property type="evidence" value="ECO:0007669"/>
    <property type="project" value="UniProtKB-SubCell"/>
</dbReference>
<dbReference type="PANTHER" id="PTHR45650:SF14">
    <property type="entry name" value="GDSL ESTERASE_LIPASE 7-LIKE"/>
    <property type="match status" value="1"/>
</dbReference>
<comment type="caution">
    <text evidence="9">The sequence shown here is derived from an EMBL/GenBank/DDBJ whole genome shotgun (WGS) entry which is preliminary data.</text>
</comment>
<dbReference type="OrthoDB" id="1600564at2759"/>
<dbReference type="Proteomes" id="UP000323000">
    <property type="component" value="Chromosome 7"/>
</dbReference>
<keyword evidence="4 8" id="KW-0732">Signal</keyword>
<dbReference type="Pfam" id="PF00657">
    <property type="entry name" value="Lipase_GDSL"/>
    <property type="match status" value="1"/>
</dbReference>
<proteinExistence type="inferred from homology"/>
<reference evidence="10" key="1">
    <citation type="journal article" date="2019" name="Gigascience">
        <title>De novo genome assembly of the endangered Acer yangbiense, a plant species with extremely small populations endemic to Yunnan Province, China.</title>
        <authorList>
            <person name="Yang J."/>
            <person name="Wariss H.M."/>
            <person name="Tao L."/>
            <person name="Zhang R."/>
            <person name="Yun Q."/>
            <person name="Hollingsworth P."/>
            <person name="Dao Z."/>
            <person name="Luo G."/>
            <person name="Guo H."/>
            <person name="Ma Y."/>
            <person name="Sun W."/>
        </authorList>
    </citation>
    <scope>NUCLEOTIDE SEQUENCE [LARGE SCALE GENOMIC DNA]</scope>
    <source>
        <strain evidence="10">cv. Malutang</strain>
    </source>
</reference>
<keyword evidence="3" id="KW-0964">Secreted</keyword>
<keyword evidence="5" id="KW-0378">Hydrolase</keyword>
<dbReference type="Gene3D" id="3.40.50.1110">
    <property type="entry name" value="SGNH hydrolase"/>
    <property type="match status" value="1"/>
</dbReference>
<evidence type="ECO:0000256" key="6">
    <source>
        <dbReference type="ARBA" id="ARBA00022963"/>
    </source>
</evidence>
<sequence>MKQNWAAVFFFIFPMMIISSNQLQQPLAPALYVFGDSLFDSGNNNDLLTIAKANYLPYGLNFIKASGRFTNGKTIPDFIAEFLGLPYAPPYRKSKPDSVVLTGLNYASGACGILPETGFISGGCLRLSKQVELFEETVKWQLQTYYKTSQDLSYYLSKSLFLITIGSNDYISNYLDDTLIGKIIRKRISPDQFAQLLIDRLSDQLKGSKFVLGHANWLGYDAIINPSKYGLTDSSNPCCIAWFNGTSGCVPFSIPCISPDEHYFWDGYHLTQTMYSTLASRCINDSTVCMPFTLNQLIQM</sequence>
<protein>
    <recommendedName>
        <fullName evidence="11">SGNH hydrolase-type esterase domain-containing protein</fullName>
    </recommendedName>
</protein>
<evidence type="ECO:0000256" key="1">
    <source>
        <dbReference type="ARBA" id="ARBA00004613"/>
    </source>
</evidence>
<evidence type="ECO:0000256" key="5">
    <source>
        <dbReference type="ARBA" id="ARBA00022801"/>
    </source>
</evidence>
<dbReference type="InterPro" id="IPR036514">
    <property type="entry name" value="SGNH_hydro_sf"/>
</dbReference>
<evidence type="ECO:0000313" key="10">
    <source>
        <dbReference type="Proteomes" id="UP000323000"/>
    </source>
</evidence>
<gene>
    <name evidence="9" type="ORF">EZV62_015467</name>
</gene>
<evidence type="ECO:0000256" key="3">
    <source>
        <dbReference type="ARBA" id="ARBA00022525"/>
    </source>
</evidence>
<keyword evidence="6" id="KW-0442">Lipid degradation</keyword>
<dbReference type="EMBL" id="VAHF01000007">
    <property type="protein sequence ID" value="TXG57638.1"/>
    <property type="molecule type" value="Genomic_DNA"/>
</dbReference>
<organism evidence="9 10">
    <name type="scientific">Acer yangbiense</name>
    <dbReference type="NCBI Taxonomy" id="1000413"/>
    <lineage>
        <taxon>Eukaryota</taxon>
        <taxon>Viridiplantae</taxon>
        <taxon>Streptophyta</taxon>
        <taxon>Embryophyta</taxon>
        <taxon>Tracheophyta</taxon>
        <taxon>Spermatophyta</taxon>
        <taxon>Magnoliopsida</taxon>
        <taxon>eudicotyledons</taxon>
        <taxon>Gunneridae</taxon>
        <taxon>Pentapetalae</taxon>
        <taxon>rosids</taxon>
        <taxon>malvids</taxon>
        <taxon>Sapindales</taxon>
        <taxon>Sapindaceae</taxon>
        <taxon>Hippocastanoideae</taxon>
        <taxon>Acereae</taxon>
        <taxon>Acer</taxon>
    </lineage>
</organism>
<feature type="signal peptide" evidence="8">
    <location>
        <begin position="1"/>
        <end position="20"/>
    </location>
</feature>
<dbReference type="InterPro" id="IPR001087">
    <property type="entry name" value="GDSL"/>
</dbReference>
<comment type="similarity">
    <text evidence="2">Belongs to the 'GDSL' lipolytic enzyme family.</text>
</comment>
<dbReference type="PANTHER" id="PTHR45650">
    <property type="entry name" value="GDSL-LIKE LIPASE/ACYLHYDROLASE-RELATED"/>
    <property type="match status" value="1"/>
</dbReference>
<feature type="chain" id="PRO_5022838018" description="SGNH hydrolase-type esterase domain-containing protein" evidence="8">
    <location>
        <begin position="21"/>
        <end position="300"/>
    </location>
</feature>
<evidence type="ECO:0000256" key="2">
    <source>
        <dbReference type="ARBA" id="ARBA00008668"/>
    </source>
</evidence>
<keyword evidence="10" id="KW-1185">Reference proteome</keyword>
<dbReference type="GO" id="GO:0016788">
    <property type="term" value="F:hydrolase activity, acting on ester bonds"/>
    <property type="evidence" value="ECO:0007669"/>
    <property type="project" value="InterPro"/>
</dbReference>
<evidence type="ECO:0000256" key="8">
    <source>
        <dbReference type="SAM" id="SignalP"/>
    </source>
</evidence>
<dbReference type="InterPro" id="IPR051238">
    <property type="entry name" value="GDSL_esterase/lipase"/>
</dbReference>
<keyword evidence="7" id="KW-0443">Lipid metabolism</keyword>
<evidence type="ECO:0000256" key="7">
    <source>
        <dbReference type="ARBA" id="ARBA00023098"/>
    </source>
</evidence>